<dbReference type="InterPro" id="IPR013362">
    <property type="entry name" value="Pilus_4_PilV"/>
</dbReference>
<evidence type="ECO:0008006" key="4">
    <source>
        <dbReference type="Google" id="ProtNLM"/>
    </source>
</evidence>
<dbReference type="Pfam" id="PF07963">
    <property type="entry name" value="N_methyl"/>
    <property type="match status" value="1"/>
</dbReference>
<organism evidence="2 3">
    <name type="scientific">Dokdonella soli</name>
    <dbReference type="NCBI Taxonomy" id="529810"/>
    <lineage>
        <taxon>Bacteria</taxon>
        <taxon>Pseudomonadati</taxon>
        <taxon>Pseudomonadota</taxon>
        <taxon>Gammaproteobacteria</taxon>
        <taxon>Lysobacterales</taxon>
        <taxon>Rhodanobacteraceae</taxon>
        <taxon>Dokdonella</taxon>
    </lineage>
</organism>
<accession>A0ABN1IBU8</accession>
<dbReference type="NCBIfam" id="TIGR02523">
    <property type="entry name" value="type_IV_pilV"/>
    <property type="match status" value="1"/>
</dbReference>
<protein>
    <recommendedName>
        <fullName evidence="4">Type IV pilus modification protein PilV</fullName>
    </recommendedName>
</protein>
<keyword evidence="1" id="KW-0472">Membrane</keyword>
<name>A0ABN1IBU8_9GAMM</name>
<dbReference type="RefSeq" id="WP_343786410.1">
    <property type="nucleotide sequence ID" value="NZ_BAAAEU010000001.1"/>
</dbReference>
<evidence type="ECO:0000313" key="3">
    <source>
        <dbReference type="Proteomes" id="UP001501523"/>
    </source>
</evidence>
<dbReference type="Proteomes" id="UP001501523">
    <property type="component" value="Unassembled WGS sequence"/>
</dbReference>
<proteinExistence type="predicted"/>
<evidence type="ECO:0000313" key="2">
    <source>
        <dbReference type="EMBL" id="GAA0705501.1"/>
    </source>
</evidence>
<comment type="caution">
    <text evidence="2">The sequence shown here is derived from an EMBL/GenBank/DDBJ whole genome shotgun (WGS) entry which is preliminary data.</text>
</comment>
<gene>
    <name evidence="2" type="ORF">GCM10009105_02970</name>
</gene>
<evidence type="ECO:0000256" key="1">
    <source>
        <dbReference type="SAM" id="Phobius"/>
    </source>
</evidence>
<keyword evidence="3" id="KW-1185">Reference proteome</keyword>
<sequence>MKGMDMPSSHSIAASSRCEASYGSLRGRQSGATLIEVLVTVAVTSIGLLGMAGLMIVSTKIDRDAYLATQADFIAQTLIESMRINTSAVADGRYDGTYAGSGAPDPGCMMRGCSPGERADYDRARFDTALHTMLPNATAALKCSGGDPRASGSASIYDGTCRLEIRWSERAPNAVAVSGAQSLAWVFQP</sequence>
<feature type="transmembrane region" description="Helical" evidence="1">
    <location>
        <begin position="34"/>
        <end position="57"/>
    </location>
</feature>
<keyword evidence="1" id="KW-1133">Transmembrane helix</keyword>
<keyword evidence="1" id="KW-0812">Transmembrane</keyword>
<dbReference type="InterPro" id="IPR012902">
    <property type="entry name" value="N_methyl_site"/>
</dbReference>
<reference evidence="2 3" key="1">
    <citation type="journal article" date="2019" name="Int. J. Syst. Evol. Microbiol.">
        <title>The Global Catalogue of Microorganisms (GCM) 10K type strain sequencing project: providing services to taxonomists for standard genome sequencing and annotation.</title>
        <authorList>
            <consortium name="The Broad Institute Genomics Platform"/>
            <consortium name="The Broad Institute Genome Sequencing Center for Infectious Disease"/>
            <person name="Wu L."/>
            <person name="Ma J."/>
        </authorList>
    </citation>
    <scope>NUCLEOTIDE SEQUENCE [LARGE SCALE GENOMIC DNA]</scope>
    <source>
        <strain evidence="2 3">JCM 15421</strain>
    </source>
</reference>
<dbReference type="EMBL" id="BAAAEU010000001">
    <property type="protein sequence ID" value="GAA0705501.1"/>
    <property type="molecule type" value="Genomic_DNA"/>
</dbReference>